<organism evidence="11 12">
    <name type="scientific">Frankliniella fusca</name>
    <dbReference type="NCBI Taxonomy" id="407009"/>
    <lineage>
        <taxon>Eukaryota</taxon>
        <taxon>Metazoa</taxon>
        <taxon>Ecdysozoa</taxon>
        <taxon>Arthropoda</taxon>
        <taxon>Hexapoda</taxon>
        <taxon>Insecta</taxon>
        <taxon>Pterygota</taxon>
        <taxon>Neoptera</taxon>
        <taxon>Paraneoptera</taxon>
        <taxon>Thysanoptera</taxon>
        <taxon>Terebrantia</taxon>
        <taxon>Thripoidea</taxon>
        <taxon>Thripidae</taxon>
        <taxon>Frankliniella</taxon>
    </lineage>
</organism>
<dbReference type="Pfam" id="PF00665">
    <property type="entry name" value="rve"/>
    <property type="match status" value="1"/>
</dbReference>
<evidence type="ECO:0000256" key="4">
    <source>
        <dbReference type="ARBA" id="ARBA00022722"/>
    </source>
</evidence>
<dbReference type="PANTHER" id="PTHR37984:SF5">
    <property type="entry name" value="PROTEIN NYNRIN-LIKE"/>
    <property type="match status" value="1"/>
</dbReference>
<reference evidence="11" key="2">
    <citation type="journal article" date="2023" name="BMC Genomics">
        <title>Pest status, molecular evolution, and epigenetic factors derived from the genome assembly of Frankliniella fusca, a thysanopteran phytovirus vector.</title>
        <authorList>
            <person name="Catto M.A."/>
            <person name="Labadie P.E."/>
            <person name="Jacobson A.L."/>
            <person name="Kennedy G.G."/>
            <person name="Srinivasan R."/>
            <person name="Hunt B.G."/>
        </authorList>
    </citation>
    <scope>NUCLEOTIDE SEQUENCE</scope>
    <source>
        <strain evidence="11">PL_HMW_Pooled</strain>
    </source>
</reference>
<dbReference type="InterPro" id="IPR041588">
    <property type="entry name" value="Integrase_H2C2"/>
</dbReference>
<dbReference type="PANTHER" id="PTHR37984">
    <property type="entry name" value="PROTEIN CBG26694"/>
    <property type="match status" value="1"/>
</dbReference>
<dbReference type="InterPro" id="IPR043128">
    <property type="entry name" value="Rev_trsase/Diguanyl_cyclase"/>
</dbReference>
<feature type="region of interest" description="Disordered" evidence="8">
    <location>
        <begin position="1"/>
        <end position="26"/>
    </location>
</feature>
<evidence type="ECO:0000256" key="7">
    <source>
        <dbReference type="ARBA" id="ARBA00022918"/>
    </source>
</evidence>
<reference evidence="11" key="1">
    <citation type="submission" date="2021-07" db="EMBL/GenBank/DDBJ databases">
        <authorList>
            <person name="Catto M.A."/>
            <person name="Jacobson A."/>
            <person name="Kennedy G."/>
            <person name="Labadie P."/>
            <person name="Hunt B.G."/>
            <person name="Srinivasan R."/>
        </authorList>
    </citation>
    <scope>NUCLEOTIDE SEQUENCE</scope>
    <source>
        <strain evidence="11">PL_HMW_Pooled</strain>
        <tissue evidence="11">Head</tissue>
    </source>
</reference>
<evidence type="ECO:0000256" key="2">
    <source>
        <dbReference type="ARBA" id="ARBA00022679"/>
    </source>
</evidence>
<dbReference type="GO" id="GO:0015074">
    <property type="term" value="P:DNA integration"/>
    <property type="evidence" value="ECO:0007669"/>
    <property type="project" value="InterPro"/>
</dbReference>
<dbReference type="InterPro" id="IPR036397">
    <property type="entry name" value="RNaseH_sf"/>
</dbReference>
<accession>A0AAE1LR39</accession>
<feature type="compositionally biased region" description="Basic residues" evidence="8">
    <location>
        <begin position="12"/>
        <end position="21"/>
    </location>
</feature>
<dbReference type="Proteomes" id="UP001219518">
    <property type="component" value="Unassembled WGS sequence"/>
</dbReference>
<keyword evidence="12" id="KW-1185">Reference proteome</keyword>
<dbReference type="InterPro" id="IPR041373">
    <property type="entry name" value="RT_RNaseH"/>
</dbReference>
<dbReference type="CDD" id="cd00303">
    <property type="entry name" value="retropepsin_like"/>
    <property type="match status" value="1"/>
</dbReference>
<dbReference type="FunFam" id="1.10.340.70:FF:000001">
    <property type="entry name" value="Retrovirus-related Pol polyprotein from transposon gypsy-like Protein"/>
    <property type="match status" value="1"/>
</dbReference>
<evidence type="ECO:0000259" key="9">
    <source>
        <dbReference type="PROSITE" id="PS50175"/>
    </source>
</evidence>
<dbReference type="PROSITE" id="PS50175">
    <property type="entry name" value="ASP_PROT_RETROV"/>
    <property type="match status" value="1"/>
</dbReference>
<keyword evidence="2" id="KW-0808">Transferase</keyword>
<dbReference type="GO" id="GO:0004190">
    <property type="term" value="F:aspartic-type endopeptidase activity"/>
    <property type="evidence" value="ECO:0007669"/>
    <property type="project" value="InterPro"/>
</dbReference>
<dbReference type="Gene3D" id="3.30.420.10">
    <property type="entry name" value="Ribonuclease H-like superfamily/Ribonuclease H"/>
    <property type="match status" value="1"/>
</dbReference>
<keyword evidence="5" id="KW-0255">Endonuclease</keyword>
<dbReference type="InterPro" id="IPR001995">
    <property type="entry name" value="Peptidase_A2_cat"/>
</dbReference>
<dbReference type="GO" id="GO:0004519">
    <property type="term" value="F:endonuclease activity"/>
    <property type="evidence" value="ECO:0007669"/>
    <property type="project" value="UniProtKB-KW"/>
</dbReference>
<dbReference type="InterPro" id="IPR001584">
    <property type="entry name" value="Integrase_cat-core"/>
</dbReference>
<evidence type="ECO:0000313" key="12">
    <source>
        <dbReference type="Proteomes" id="UP001219518"/>
    </source>
</evidence>
<dbReference type="SUPFAM" id="SSF53098">
    <property type="entry name" value="Ribonuclease H-like"/>
    <property type="match status" value="1"/>
</dbReference>
<dbReference type="FunFam" id="3.30.70.270:FF:000020">
    <property type="entry name" value="Transposon Tf2-6 polyprotein-like Protein"/>
    <property type="match status" value="1"/>
</dbReference>
<evidence type="ECO:0000256" key="8">
    <source>
        <dbReference type="SAM" id="MobiDB-lite"/>
    </source>
</evidence>
<dbReference type="GO" id="GO:0003676">
    <property type="term" value="F:nucleic acid binding"/>
    <property type="evidence" value="ECO:0007669"/>
    <property type="project" value="InterPro"/>
</dbReference>
<dbReference type="Pfam" id="PF17917">
    <property type="entry name" value="RT_RNaseH"/>
    <property type="match status" value="1"/>
</dbReference>
<dbReference type="EC" id="2.7.7.49" evidence="1"/>
<dbReference type="Gene3D" id="1.10.340.70">
    <property type="match status" value="1"/>
</dbReference>
<dbReference type="Pfam" id="PF17921">
    <property type="entry name" value="Integrase_H2C2"/>
    <property type="match status" value="1"/>
</dbReference>
<dbReference type="Gene3D" id="2.40.70.10">
    <property type="entry name" value="Acid Proteases"/>
    <property type="match status" value="1"/>
</dbReference>
<evidence type="ECO:0000256" key="3">
    <source>
        <dbReference type="ARBA" id="ARBA00022695"/>
    </source>
</evidence>
<gene>
    <name evidence="11" type="ORF">KUF71_002813</name>
</gene>
<dbReference type="InterPro" id="IPR043502">
    <property type="entry name" value="DNA/RNA_pol_sf"/>
</dbReference>
<dbReference type="Gene3D" id="3.30.70.270">
    <property type="match status" value="1"/>
</dbReference>
<dbReference type="FunFam" id="3.30.420.10:FF:000032">
    <property type="entry name" value="Retrovirus-related Pol polyprotein from transposon 297-like Protein"/>
    <property type="match status" value="1"/>
</dbReference>
<sequence length="1554" mass="171063">MEGIPPRGGRAGGRRGGRGAVRRGPIVDRPAWRAPLLFPPGVDNEAEEADLYEAGSDVEMEVLDQPEQAAQAGPADINALLQELAALRAAMQAGGAGQHAAVGAAVPHAGPAQQPPAAAPERFGYAPYFQNPPPFPRVVSASEMLTLRKAVPRFDGKISYEAYRASFDDLVGLYPSLTEDQRFQLLSSGLQGAPQSLLEDLGENRTFAALDEALRLSYSKPVHAWTEMNNLTTMKQDPSESLEEWSTRVSRAARRAYPGMPLASVEEFAVQYFIIGLNSSQIKNGVSGLSCRTLQEALNACRLVRSRLTSGPAAKKVCTASVAEATVEVVPAPAAPAPSAAAPSPSTSAGPSWQDQLAALSRQVEQVVQAVRQTTVAADAGSAPAAAVGKRTVASLVTKAITPGEAKAPLTQEAQVQPVGSPTAILKVNNMPVTVTIDTGAQITVLRRGLLPGPPAPPSKYRLRGVNDAVSVLYGPVITTLKIAGEEYRCVALESDIHDECILSMDFMRVHRAVVDTGRLKLYLDSTSKNAQVTCPFALRESSDAGKFGANSVFVVARAAVTVELQPYGSVICPAQLRGIFPVQDRVVTARVLRAQCVLESDGSMEATMDGVHTVPMVPVASSVVSPDGTRGSSTEEVTGGAALLGPEAVRPGRGSADTSDFDTTPTFALLSGDFNFQSRNSMCPNGAYEREVDRALFALTLGLVQPSPLLDQRQCSLVPGVVPFAPGTMELELENQTGNHVVLPRGSVVALVHPVGFVDLQKYEPLDPDDIVAVESATVERVPPTDQADIQLEPRLPPIALGEDLPEDLQALADRCEDLTPEQKREVANVLRRNHDIFVKNNDDFEKGIGTDDAKVDKIVHWPTPRNVSELWSWIGLVGFYSRFIHRLAEIQAPLTDLLCEKTPFVWSDECQHAFDTLKTALTTAPVLGAADPSKGVFSVHCDASAKAVACILSQEQDGRPVVLHYHSKKMPRLKRALCATHAELYALVEATRVFRLYLLGRPFVFYTDHSALQWLRSFKQLEGKLARWIMRLEEFRFEIRHMKGKELTNADALSRRPERPCAPDCRSCKRLEEHNETYDDNLNFMVRSFQIECTEWDDATVSAAQQADPAIGPIYQAVLKGERPHFQQIVGYGPVTRSLWVQFDSLVIEHGVLKRRFEHASGDPMFLRKQILVPADRTTRLVLQYHTGPSSGSHFGVSKCYKLLRDRFYWPGMYTKVWDTIKCCLRCQQVKGPAEKTRAPMKVFREGTLFGRFHVDFLGPLQPSYPERYRHVMVVVEAFSAWPEAVPLRTLQAAEVANALVSQVFSRLGAPYELVTDQGSTFESALFKEVMAIYKTRKCHVSVGRPAGNGKVENYIRSLTRQIAVLAAEQPSNWPDLLPHVLHAYRASVNDTTGFSPYEVLYGRPMRVPQDLQHGVPPPGLPEVAMSQYPGVLRDRLSKIHHLVRENTHRATLRIKSHYDKFSTLTYFKPGDIVLLYNRRRRRGKTTKLYAAWEGPFKILDMLNDCIARIEEVRPENYVGRRQRKRLIVHVDRLAAIGSNLVDQNGEWIKFH</sequence>
<dbReference type="InterPro" id="IPR050951">
    <property type="entry name" value="Retrovirus_Pol_polyprotein"/>
</dbReference>
<keyword evidence="7" id="KW-0695">RNA-directed DNA polymerase</keyword>
<dbReference type="InterPro" id="IPR021109">
    <property type="entry name" value="Peptidase_aspartic_dom_sf"/>
</dbReference>
<dbReference type="CDD" id="cd09274">
    <property type="entry name" value="RNase_HI_RT_Ty3"/>
    <property type="match status" value="1"/>
</dbReference>
<dbReference type="PROSITE" id="PS50994">
    <property type="entry name" value="INTEGRASE"/>
    <property type="match status" value="1"/>
</dbReference>
<name>A0AAE1LR39_9NEOP</name>
<feature type="domain" description="Integrase catalytic" evidence="10">
    <location>
        <begin position="1238"/>
        <end position="1407"/>
    </location>
</feature>
<proteinExistence type="predicted"/>
<evidence type="ECO:0000259" key="10">
    <source>
        <dbReference type="PROSITE" id="PS50994"/>
    </source>
</evidence>
<dbReference type="GO" id="GO:0042575">
    <property type="term" value="C:DNA polymerase complex"/>
    <property type="evidence" value="ECO:0007669"/>
    <property type="project" value="UniProtKB-ARBA"/>
</dbReference>
<dbReference type="PROSITE" id="PS00141">
    <property type="entry name" value="ASP_PROTEASE"/>
    <property type="match status" value="1"/>
</dbReference>
<feature type="domain" description="Peptidase A2" evidence="9">
    <location>
        <begin position="433"/>
        <end position="467"/>
    </location>
</feature>
<dbReference type="InterPro" id="IPR012337">
    <property type="entry name" value="RNaseH-like_sf"/>
</dbReference>
<dbReference type="EMBL" id="JAHWGI010001339">
    <property type="protein sequence ID" value="KAK3928610.1"/>
    <property type="molecule type" value="Genomic_DNA"/>
</dbReference>
<dbReference type="GO" id="GO:0003964">
    <property type="term" value="F:RNA-directed DNA polymerase activity"/>
    <property type="evidence" value="ECO:0007669"/>
    <property type="project" value="UniProtKB-KW"/>
</dbReference>
<dbReference type="GO" id="GO:0006508">
    <property type="term" value="P:proteolysis"/>
    <property type="evidence" value="ECO:0007669"/>
    <property type="project" value="InterPro"/>
</dbReference>
<comment type="caution">
    <text evidence="11">The sequence shown here is derived from an EMBL/GenBank/DDBJ whole genome shotgun (WGS) entry which is preliminary data.</text>
</comment>
<protein>
    <recommendedName>
        <fullName evidence="1">RNA-directed DNA polymerase</fullName>
        <ecNumber evidence="1">2.7.7.49</ecNumber>
    </recommendedName>
</protein>
<keyword evidence="4" id="KW-0540">Nuclease</keyword>
<keyword evidence="6" id="KW-0378">Hydrolase</keyword>
<evidence type="ECO:0000313" key="11">
    <source>
        <dbReference type="EMBL" id="KAK3928610.1"/>
    </source>
</evidence>
<dbReference type="SUPFAM" id="SSF50630">
    <property type="entry name" value="Acid proteases"/>
    <property type="match status" value="1"/>
</dbReference>
<dbReference type="InterPro" id="IPR001969">
    <property type="entry name" value="Aspartic_peptidase_AS"/>
</dbReference>
<dbReference type="SUPFAM" id="SSF56672">
    <property type="entry name" value="DNA/RNA polymerases"/>
    <property type="match status" value="1"/>
</dbReference>
<evidence type="ECO:0000256" key="1">
    <source>
        <dbReference type="ARBA" id="ARBA00012493"/>
    </source>
</evidence>
<keyword evidence="3" id="KW-0548">Nucleotidyltransferase</keyword>
<evidence type="ECO:0000256" key="6">
    <source>
        <dbReference type="ARBA" id="ARBA00022801"/>
    </source>
</evidence>
<evidence type="ECO:0000256" key="5">
    <source>
        <dbReference type="ARBA" id="ARBA00022759"/>
    </source>
</evidence>